<gene>
    <name evidence="1" type="ORF">SODALDRAFT_93253</name>
</gene>
<dbReference type="RefSeq" id="XP_028468106.1">
    <property type="nucleotide sequence ID" value="XM_028615796.1"/>
</dbReference>
<reference evidence="1 2" key="1">
    <citation type="journal article" date="2018" name="Mol. Ecol.">
        <title>The obligate alkalophilic soda-lake fungus Sodiomyces alkalinus has shifted to a protein diet.</title>
        <authorList>
            <person name="Grum-Grzhimaylo A.A."/>
            <person name="Falkoski D.L."/>
            <person name="van den Heuvel J."/>
            <person name="Valero-Jimenez C.A."/>
            <person name="Min B."/>
            <person name="Choi I.G."/>
            <person name="Lipzen A."/>
            <person name="Daum C.G."/>
            <person name="Aanen D.K."/>
            <person name="Tsang A."/>
            <person name="Henrissat B."/>
            <person name="Bilanenko E.N."/>
            <person name="de Vries R.P."/>
            <person name="van Kan J.A.L."/>
            <person name="Grigoriev I.V."/>
            <person name="Debets A.J.M."/>
        </authorList>
    </citation>
    <scope>NUCLEOTIDE SEQUENCE [LARGE SCALE GENOMIC DNA]</scope>
    <source>
        <strain evidence="1 2">F11</strain>
    </source>
</reference>
<dbReference type="EMBL" id="ML119052">
    <property type="protein sequence ID" value="ROT40300.1"/>
    <property type="molecule type" value="Genomic_DNA"/>
</dbReference>
<protein>
    <submittedName>
        <fullName evidence="1">Uncharacterized protein</fullName>
    </submittedName>
</protein>
<dbReference type="AlphaFoldDB" id="A0A3N2Q0N9"/>
<evidence type="ECO:0000313" key="1">
    <source>
        <dbReference type="EMBL" id="ROT40300.1"/>
    </source>
</evidence>
<evidence type="ECO:0000313" key="2">
    <source>
        <dbReference type="Proteomes" id="UP000272025"/>
    </source>
</evidence>
<dbReference type="Proteomes" id="UP000272025">
    <property type="component" value="Unassembled WGS sequence"/>
</dbReference>
<organism evidence="1 2">
    <name type="scientific">Sodiomyces alkalinus (strain CBS 110278 / VKM F-3762 / F11)</name>
    <name type="common">Alkaliphilic filamentous fungus</name>
    <dbReference type="NCBI Taxonomy" id="1314773"/>
    <lineage>
        <taxon>Eukaryota</taxon>
        <taxon>Fungi</taxon>
        <taxon>Dikarya</taxon>
        <taxon>Ascomycota</taxon>
        <taxon>Pezizomycotina</taxon>
        <taxon>Sordariomycetes</taxon>
        <taxon>Hypocreomycetidae</taxon>
        <taxon>Glomerellales</taxon>
        <taxon>Plectosphaerellaceae</taxon>
        <taxon>Sodiomyces</taxon>
    </lineage>
</organism>
<dbReference type="GeneID" id="39584273"/>
<proteinExistence type="predicted"/>
<name>A0A3N2Q0N9_SODAK</name>
<keyword evidence="2" id="KW-1185">Reference proteome</keyword>
<sequence length="98" mass="11044">MLPAAHQSPLPLPSFRFRRFLPLFYRHRRHSLLCLALSSVLSGHRSIFCQGPSHGLAGRNKVPTPLVEVWYGIRDGKLATVIHHAPDRFPHLGLSTQC</sequence>
<accession>A0A3N2Q0N9</accession>